<accession>X0WNM3</accession>
<dbReference type="GO" id="GO:0071973">
    <property type="term" value="P:bacterial-type flagellum-dependent cell motility"/>
    <property type="evidence" value="ECO:0007669"/>
    <property type="project" value="TreeGrafter"/>
</dbReference>
<feature type="non-terminal residue" evidence="2">
    <location>
        <position position="252"/>
    </location>
</feature>
<evidence type="ECO:0000313" key="2">
    <source>
        <dbReference type="EMBL" id="GAG32245.1"/>
    </source>
</evidence>
<comment type="caution">
    <text evidence="2">The sequence shown here is derived from an EMBL/GenBank/DDBJ whole genome shotgun (WGS) entry which is preliminary data.</text>
</comment>
<proteinExistence type="predicted"/>
<feature type="non-terminal residue" evidence="2">
    <location>
        <position position="1"/>
    </location>
</feature>
<dbReference type="InterPro" id="IPR040026">
    <property type="entry name" value="FliD"/>
</dbReference>
<dbReference type="PANTHER" id="PTHR30288:SF0">
    <property type="entry name" value="FLAGELLAR HOOK-ASSOCIATED PROTEIN 2"/>
    <property type="match status" value="1"/>
</dbReference>
<dbReference type="GO" id="GO:0009421">
    <property type="term" value="C:bacterial-type flagellum filament cap"/>
    <property type="evidence" value="ECO:0007669"/>
    <property type="project" value="InterPro"/>
</dbReference>
<dbReference type="GO" id="GO:0007155">
    <property type="term" value="P:cell adhesion"/>
    <property type="evidence" value="ECO:0007669"/>
    <property type="project" value="InterPro"/>
</dbReference>
<dbReference type="InterPro" id="IPR010809">
    <property type="entry name" value="FliD_C"/>
</dbReference>
<evidence type="ECO:0000259" key="1">
    <source>
        <dbReference type="Pfam" id="PF07195"/>
    </source>
</evidence>
<protein>
    <recommendedName>
        <fullName evidence="1">Flagellar hook-associated protein 2 C-terminal domain-containing protein</fullName>
    </recommendedName>
</protein>
<feature type="domain" description="Flagellar hook-associated protein 2 C-terminal" evidence="1">
    <location>
        <begin position="34"/>
        <end position="210"/>
    </location>
</feature>
<dbReference type="Pfam" id="PF07195">
    <property type="entry name" value="FliD_C"/>
    <property type="match status" value="1"/>
</dbReference>
<name>X0WNM3_9ZZZZ</name>
<dbReference type="PANTHER" id="PTHR30288">
    <property type="entry name" value="FLAGELLAR CAP/ASSEMBLY PROTEIN FLID"/>
    <property type="match status" value="1"/>
</dbReference>
<dbReference type="AlphaFoldDB" id="X0WNM3"/>
<sequence length="252" mass="27468">LTVLRITAGASGDGSISNVESAKSQATVGSQRKTAELTVDNISYSRNTNTIDNITPGVTYELLGVTESPVTVTISGDTDRAVESIARFVTEYNKTIKMLNPERLNASERKFLEPITDGERATLTFNELIDRLDKFETYNKNETIRRDSTLQFLQTQLRTSVFTQVDIPGSNLTSIANLGISSGNPGSPLTQNYEGVLVADSVEYDEILEALQNNQLLIDALNNDDQAVFRLFSQDALSKVKITGTSAFDGGT</sequence>
<reference evidence="2" key="1">
    <citation type="journal article" date="2014" name="Front. Microbiol.">
        <title>High frequency of phylogenetically diverse reductive dehalogenase-homologous genes in deep subseafloor sedimentary metagenomes.</title>
        <authorList>
            <person name="Kawai M."/>
            <person name="Futagami T."/>
            <person name="Toyoda A."/>
            <person name="Takaki Y."/>
            <person name="Nishi S."/>
            <person name="Hori S."/>
            <person name="Arai W."/>
            <person name="Tsubouchi T."/>
            <person name="Morono Y."/>
            <person name="Uchiyama I."/>
            <person name="Ito T."/>
            <person name="Fujiyama A."/>
            <person name="Inagaki F."/>
            <person name="Takami H."/>
        </authorList>
    </citation>
    <scope>NUCLEOTIDE SEQUENCE</scope>
    <source>
        <strain evidence="2">Expedition CK06-06</strain>
    </source>
</reference>
<dbReference type="EMBL" id="BARS01041440">
    <property type="protein sequence ID" value="GAG32245.1"/>
    <property type="molecule type" value="Genomic_DNA"/>
</dbReference>
<gene>
    <name evidence="2" type="ORF">S01H1_63024</name>
</gene>
<organism evidence="2">
    <name type="scientific">marine sediment metagenome</name>
    <dbReference type="NCBI Taxonomy" id="412755"/>
    <lineage>
        <taxon>unclassified sequences</taxon>
        <taxon>metagenomes</taxon>
        <taxon>ecological metagenomes</taxon>
    </lineage>
</organism>